<dbReference type="EMBL" id="JBHRVA010000002">
    <property type="protein sequence ID" value="MFC3301284.1"/>
    <property type="molecule type" value="Genomic_DNA"/>
</dbReference>
<comment type="caution">
    <text evidence="8">The sequence shown here is derived from an EMBL/GenBank/DDBJ whole genome shotgun (WGS) entry which is preliminary data.</text>
</comment>
<comment type="subcellular location">
    <subcellularLocation>
        <location evidence="1">Membrane</location>
        <topology evidence="1">Single-pass membrane protein</topology>
    </subcellularLocation>
</comment>
<name>A0ABV7M771_9PROT</name>
<keyword evidence="2 6" id="KW-0812">Transmembrane</keyword>
<dbReference type="PANTHER" id="PTHR34475">
    <property type="match status" value="1"/>
</dbReference>
<dbReference type="Proteomes" id="UP001595607">
    <property type="component" value="Unassembled WGS sequence"/>
</dbReference>
<feature type="domain" description="HTH cro/C1-type" evidence="7">
    <location>
        <begin position="37"/>
        <end position="66"/>
    </location>
</feature>
<accession>A0ABV7M771</accession>
<dbReference type="Pfam" id="PF03544">
    <property type="entry name" value="TonB_C"/>
    <property type="match status" value="1"/>
</dbReference>
<reference evidence="9" key="1">
    <citation type="journal article" date="2019" name="Int. J. Syst. Evol. Microbiol.">
        <title>The Global Catalogue of Microorganisms (GCM) 10K type strain sequencing project: providing services to taxonomists for standard genome sequencing and annotation.</title>
        <authorList>
            <consortium name="The Broad Institute Genomics Platform"/>
            <consortium name="The Broad Institute Genome Sequencing Center for Infectious Disease"/>
            <person name="Wu L."/>
            <person name="Ma J."/>
        </authorList>
    </citation>
    <scope>NUCLEOTIDE SEQUENCE [LARGE SCALE GENOMIC DNA]</scope>
    <source>
        <strain evidence="9">KCTC 22245</strain>
    </source>
</reference>
<evidence type="ECO:0000256" key="4">
    <source>
        <dbReference type="ARBA" id="ARBA00023136"/>
    </source>
</evidence>
<keyword evidence="9" id="KW-1185">Reference proteome</keyword>
<dbReference type="NCBIfam" id="TIGR01352">
    <property type="entry name" value="tonB_Cterm"/>
    <property type="match status" value="1"/>
</dbReference>
<dbReference type="SUPFAM" id="SSF47413">
    <property type="entry name" value="lambda repressor-like DNA-binding domains"/>
    <property type="match status" value="1"/>
</dbReference>
<dbReference type="PROSITE" id="PS50943">
    <property type="entry name" value="HTH_CROC1"/>
    <property type="match status" value="1"/>
</dbReference>
<keyword evidence="3 6" id="KW-1133">Transmembrane helix</keyword>
<dbReference type="SUPFAM" id="SSF74653">
    <property type="entry name" value="TolA/TonB C-terminal domain"/>
    <property type="match status" value="1"/>
</dbReference>
<evidence type="ECO:0000313" key="9">
    <source>
        <dbReference type="Proteomes" id="UP001595607"/>
    </source>
</evidence>
<dbReference type="Gene3D" id="3.30.2420.10">
    <property type="entry name" value="TonB"/>
    <property type="match status" value="1"/>
</dbReference>
<dbReference type="InterPro" id="IPR037682">
    <property type="entry name" value="TonB_C"/>
</dbReference>
<feature type="transmembrane region" description="Helical" evidence="6">
    <location>
        <begin position="131"/>
        <end position="151"/>
    </location>
</feature>
<dbReference type="RefSeq" id="WP_189571984.1">
    <property type="nucleotide sequence ID" value="NZ_BMXU01000001.1"/>
</dbReference>
<sequence>MGQADMQSVADVVALDDERQKRAAEADSALNTAGGMLRAAREALKLTIADVAARTNIKPSHIEAIEEMAIERLPSQPYTMGFVRAYAREVALPEEALMDRFRQQAGYERRDFAPGIKPVRREGDAEGGRELSFLALFAILGLVLFAAWKLLISAAPETPDDSSRFAFTKDDTATAVIVPANEPVGVTETVVEEPVEDGTAPADEPVAEDGPSGGADMAAAVDAAAGEVGISETAPADQAVPVEEEPVAEALELRRLVAVDPVYPPLCEAAAAEIETVTVAFTVSSRGRPINPRITSSTNPCFNGAALAALTRWRYDPATVTADNARQVTRFSFDRPY</sequence>
<dbReference type="SMART" id="SM00530">
    <property type="entry name" value="HTH_XRE"/>
    <property type="match status" value="1"/>
</dbReference>
<evidence type="ECO:0000313" key="8">
    <source>
        <dbReference type="EMBL" id="MFC3301284.1"/>
    </source>
</evidence>
<evidence type="ECO:0000256" key="2">
    <source>
        <dbReference type="ARBA" id="ARBA00022692"/>
    </source>
</evidence>
<protein>
    <submittedName>
        <fullName evidence="8">TonB family protein</fullName>
    </submittedName>
</protein>
<dbReference type="Gene3D" id="1.10.260.40">
    <property type="entry name" value="lambda repressor-like DNA-binding domains"/>
    <property type="match status" value="1"/>
</dbReference>
<keyword evidence="4 6" id="KW-0472">Membrane</keyword>
<feature type="region of interest" description="Disordered" evidence="5">
    <location>
        <begin position="194"/>
        <end position="214"/>
    </location>
</feature>
<proteinExistence type="predicted"/>
<evidence type="ECO:0000256" key="6">
    <source>
        <dbReference type="SAM" id="Phobius"/>
    </source>
</evidence>
<dbReference type="Pfam" id="PF13413">
    <property type="entry name" value="HTH_25"/>
    <property type="match status" value="1"/>
</dbReference>
<evidence type="ECO:0000256" key="5">
    <source>
        <dbReference type="SAM" id="MobiDB-lite"/>
    </source>
</evidence>
<evidence type="ECO:0000259" key="7">
    <source>
        <dbReference type="PROSITE" id="PS50943"/>
    </source>
</evidence>
<organism evidence="8 9">
    <name type="scientific">Parvularcula lutaonensis</name>
    <dbReference type="NCBI Taxonomy" id="491923"/>
    <lineage>
        <taxon>Bacteria</taxon>
        <taxon>Pseudomonadati</taxon>
        <taxon>Pseudomonadota</taxon>
        <taxon>Alphaproteobacteria</taxon>
        <taxon>Parvularculales</taxon>
        <taxon>Parvularculaceae</taxon>
        <taxon>Parvularcula</taxon>
    </lineage>
</organism>
<evidence type="ECO:0000256" key="1">
    <source>
        <dbReference type="ARBA" id="ARBA00004167"/>
    </source>
</evidence>
<evidence type="ECO:0000256" key="3">
    <source>
        <dbReference type="ARBA" id="ARBA00022989"/>
    </source>
</evidence>
<dbReference type="CDD" id="cd00093">
    <property type="entry name" value="HTH_XRE"/>
    <property type="match status" value="1"/>
</dbReference>
<dbReference type="InterPro" id="IPR010982">
    <property type="entry name" value="Lambda_DNA-bd_dom_sf"/>
</dbReference>
<dbReference type="InterPro" id="IPR006260">
    <property type="entry name" value="TonB/TolA_C"/>
</dbReference>
<dbReference type="PANTHER" id="PTHR34475:SF1">
    <property type="entry name" value="CYTOSKELETON PROTEIN RODZ"/>
    <property type="match status" value="1"/>
</dbReference>
<dbReference type="InterPro" id="IPR050400">
    <property type="entry name" value="Bact_Cytoskel_RodZ"/>
</dbReference>
<gene>
    <name evidence="8" type="ORF">ACFONP_00880</name>
</gene>
<dbReference type="InterPro" id="IPR001387">
    <property type="entry name" value="Cro/C1-type_HTH"/>
</dbReference>